<organism evidence="2 3">
    <name type="scientific">Stackebrandtia albiflava</name>
    <dbReference type="NCBI Taxonomy" id="406432"/>
    <lineage>
        <taxon>Bacteria</taxon>
        <taxon>Bacillati</taxon>
        <taxon>Actinomycetota</taxon>
        <taxon>Actinomycetes</taxon>
        <taxon>Glycomycetales</taxon>
        <taxon>Glycomycetaceae</taxon>
        <taxon>Stackebrandtia</taxon>
    </lineage>
</organism>
<keyword evidence="1" id="KW-1133">Transmembrane helix</keyword>
<dbReference type="RefSeq" id="WP_147137503.1">
    <property type="nucleotide sequence ID" value="NZ_BAABIJ010000002.1"/>
</dbReference>
<dbReference type="AlphaFoldDB" id="A0A562V0M2"/>
<proteinExistence type="predicted"/>
<dbReference type="Proteomes" id="UP000321617">
    <property type="component" value="Unassembled WGS sequence"/>
</dbReference>
<feature type="transmembrane region" description="Helical" evidence="1">
    <location>
        <begin position="20"/>
        <end position="38"/>
    </location>
</feature>
<gene>
    <name evidence="2" type="ORF">LX16_2162</name>
</gene>
<keyword evidence="1" id="KW-0812">Transmembrane</keyword>
<keyword evidence="1" id="KW-0472">Membrane</keyword>
<sequence>MSVIASEWHKLHRVRSSRALLGAMFLVLVGSTGIGHLMVRTWDGMSAADRIHTEAADIGIPVMPFAEFLFGVLAALVVTAEYTSGAIRTTLVAVPRRGRLLASKLVVVLGVAVVGGQAVAWLTVLATDVLTAGRPAPIRPWETVADAVTLTVGRGVGVAFIALVGFGLGWLLRATAGALVTMTGLLFVAPMLAFFLPADWARPVSATLPTNLAGQLVGAAGPQAVYSPVAAGAVMAAWLLLVVGGGWLAFRYRDA</sequence>
<keyword evidence="3" id="KW-1185">Reference proteome</keyword>
<evidence type="ECO:0000313" key="2">
    <source>
        <dbReference type="EMBL" id="TWJ11441.1"/>
    </source>
</evidence>
<dbReference type="EMBL" id="VLLL01000006">
    <property type="protein sequence ID" value="TWJ11441.1"/>
    <property type="molecule type" value="Genomic_DNA"/>
</dbReference>
<dbReference type="Pfam" id="PF12730">
    <property type="entry name" value="ABC2_membrane_4"/>
    <property type="match status" value="1"/>
</dbReference>
<feature type="transmembrane region" description="Helical" evidence="1">
    <location>
        <begin position="147"/>
        <end position="172"/>
    </location>
</feature>
<feature type="transmembrane region" description="Helical" evidence="1">
    <location>
        <begin position="58"/>
        <end position="80"/>
    </location>
</feature>
<evidence type="ECO:0000256" key="1">
    <source>
        <dbReference type="SAM" id="Phobius"/>
    </source>
</evidence>
<accession>A0A562V0M2</accession>
<evidence type="ECO:0000313" key="3">
    <source>
        <dbReference type="Proteomes" id="UP000321617"/>
    </source>
</evidence>
<protein>
    <submittedName>
        <fullName evidence="2">ABC-2 family transporter</fullName>
    </submittedName>
</protein>
<feature type="transmembrane region" description="Helical" evidence="1">
    <location>
        <begin position="229"/>
        <end position="250"/>
    </location>
</feature>
<feature type="transmembrane region" description="Helical" evidence="1">
    <location>
        <begin position="101"/>
        <end position="127"/>
    </location>
</feature>
<comment type="caution">
    <text evidence="2">The sequence shown here is derived from an EMBL/GenBank/DDBJ whole genome shotgun (WGS) entry which is preliminary data.</text>
</comment>
<reference evidence="2 3" key="1">
    <citation type="journal article" date="2013" name="Stand. Genomic Sci.">
        <title>Genomic Encyclopedia of Type Strains, Phase I: The one thousand microbial genomes (KMG-I) project.</title>
        <authorList>
            <person name="Kyrpides N.C."/>
            <person name="Woyke T."/>
            <person name="Eisen J.A."/>
            <person name="Garrity G."/>
            <person name="Lilburn T.G."/>
            <person name="Beck B.J."/>
            <person name="Whitman W.B."/>
            <person name="Hugenholtz P."/>
            <person name="Klenk H.P."/>
        </authorList>
    </citation>
    <scope>NUCLEOTIDE SEQUENCE [LARGE SCALE GENOMIC DNA]</scope>
    <source>
        <strain evidence="2 3">DSM 45044</strain>
    </source>
</reference>
<feature type="transmembrane region" description="Helical" evidence="1">
    <location>
        <begin position="179"/>
        <end position="198"/>
    </location>
</feature>
<dbReference type="OrthoDB" id="5188656at2"/>
<name>A0A562V0M2_9ACTN</name>